<evidence type="ECO:0000313" key="2">
    <source>
        <dbReference type="Proteomes" id="UP000249061"/>
    </source>
</evidence>
<gene>
    <name evidence="1" type="ORF">DI536_35055</name>
</gene>
<dbReference type="Proteomes" id="UP000249061">
    <property type="component" value="Unassembled WGS sequence"/>
</dbReference>
<reference evidence="1 2" key="1">
    <citation type="submission" date="2017-08" db="EMBL/GenBank/DDBJ databases">
        <title>Infants hospitalized years apart are colonized by the same room-sourced microbial strains.</title>
        <authorList>
            <person name="Brooks B."/>
            <person name="Olm M.R."/>
            <person name="Firek B.A."/>
            <person name="Baker R."/>
            <person name="Thomas B.C."/>
            <person name="Morowitz M.J."/>
            <person name="Banfield J.F."/>
        </authorList>
    </citation>
    <scope>NUCLEOTIDE SEQUENCE [LARGE SCALE GENOMIC DNA]</scope>
    <source>
        <strain evidence="1">S2_003_000_R2_14</strain>
    </source>
</reference>
<evidence type="ECO:0000313" key="1">
    <source>
        <dbReference type="EMBL" id="PZR03951.1"/>
    </source>
</evidence>
<organism evidence="1 2">
    <name type="scientific">Archangium gephyra</name>
    <dbReference type="NCBI Taxonomy" id="48"/>
    <lineage>
        <taxon>Bacteria</taxon>
        <taxon>Pseudomonadati</taxon>
        <taxon>Myxococcota</taxon>
        <taxon>Myxococcia</taxon>
        <taxon>Myxococcales</taxon>
        <taxon>Cystobacterineae</taxon>
        <taxon>Archangiaceae</taxon>
        <taxon>Archangium</taxon>
    </lineage>
</organism>
<proteinExistence type="predicted"/>
<dbReference type="AlphaFoldDB" id="A0A2W5V1U1"/>
<dbReference type="PROSITE" id="PS51257">
    <property type="entry name" value="PROKAR_LIPOPROTEIN"/>
    <property type="match status" value="1"/>
</dbReference>
<name>A0A2W5V1U1_9BACT</name>
<protein>
    <recommendedName>
        <fullName evidence="3">Lipoprotein</fullName>
    </recommendedName>
</protein>
<accession>A0A2W5V1U1</accession>
<dbReference type="EMBL" id="QFQP01000067">
    <property type="protein sequence ID" value="PZR03951.1"/>
    <property type="molecule type" value="Genomic_DNA"/>
</dbReference>
<evidence type="ECO:0008006" key="3">
    <source>
        <dbReference type="Google" id="ProtNLM"/>
    </source>
</evidence>
<comment type="caution">
    <text evidence="1">The sequence shown here is derived from an EMBL/GenBank/DDBJ whole genome shotgun (WGS) entry which is preliminary data.</text>
</comment>
<sequence length="131" mass="14017">MRISLLVPLMVLVGCAGTQKKDEAEAKDVSAARRVKAALERLPKCAAGVEAGRLEFQGMCTLMACETACCNTCGWDAAIVSTAGTKTPLDHEKVRKALDLGESSYDCEMNVWREAVNGLKLSAGEPLCIVR</sequence>